<sequence>MTNLLTDEIIAAIETHCPKAWIGNDAHSGLAVGALATGIAAILTAIKLYHGEEAMERCAAVAVRIMLNSETAILGKVLEQIPTLNARPS</sequence>
<dbReference type="STRING" id="1566387.QV13_23865"/>
<evidence type="ECO:0000313" key="3">
    <source>
        <dbReference type="Proteomes" id="UP000094412"/>
    </source>
</evidence>
<keyword evidence="1" id="KW-0472">Membrane</keyword>
<dbReference type="AlphaFoldDB" id="A0A1C2DCZ9"/>
<dbReference type="EMBL" id="MDEO01000036">
    <property type="protein sequence ID" value="OCX12638.1"/>
    <property type="molecule type" value="Genomic_DNA"/>
</dbReference>
<proteinExistence type="predicted"/>
<accession>A0A1C2DCZ9</accession>
<organism evidence="2 3">
    <name type="scientific">Mesorhizobium hungaricum</name>
    <dbReference type="NCBI Taxonomy" id="1566387"/>
    <lineage>
        <taxon>Bacteria</taxon>
        <taxon>Pseudomonadati</taxon>
        <taxon>Pseudomonadota</taxon>
        <taxon>Alphaproteobacteria</taxon>
        <taxon>Hyphomicrobiales</taxon>
        <taxon>Phyllobacteriaceae</taxon>
        <taxon>Mesorhizobium</taxon>
    </lineage>
</organism>
<reference evidence="2 3" key="1">
    <citation type="submission" date="2016-08" db="EMBL/GenBank/DDBJ databases">
        <title>Whole genome sequence of Mesorhizobium sp. strain UASWS1009 isolated from industrial sewage.</title>
        <authorList>
            <person name="Crovadore J."/>
            <person name="Calmin G."/>
            <person name="Chablais R."/>
            <person name="Cochard B."/>
            <person name="Lefort F."/>
        </authorList>
    </citation>
    <scope>NUCLEOTIDE SEQUENCE [LARGE SCALE GENOMIC DNA]</scope>
    <source>
        <strain evidence="2 3">UASWS1009</strain>
    </source>
</reference>
<keyword evidence="3" id="KW-1185">Reference proteome</keyword>
<evidence type="ECO:0000256" key="1">
    <source>
        <dbReference type="SAM" id="Phobius"/>
    </source>
</evidence>
<comment type="caution">
    <text evidence="2">The sequence shown here is derived from an EMBL/GenBank/DDBJ whole genome shotgun (WGS) entry which is preliminary data.</text>
</comment>
<feature type="transmembrane region" description="Helical" evidence="1">
    <location>
        <begin position="30"/>
        <end position="49"/>
    </location>
</feature>
<protein>
    <submittedName>
        <fullName evidence="2">Uncharacterized protein</fullName>
    </submittedName>
</protein>
<dbReference type="RefSeq" id="WP_024922502.1">
    <property type="nucleotide sequence ID" value="NZ_MDEO01000036.1"/>
</dbReference>
<dbReference type="Proteomes" id="UP000094412">
    <property type="component" value="Unassembled WGS sequence"/>
</dbReference>
<gene>
    <name evidence="2" type="ORF">QV13_23865</name>
</gene>
<keyword evidence="1" id="KW-0812">Transmembrane</keyword>
<name>A0A1C2DCZ9_9HYPH</name>
<evidence type="ECO:0000313" key="2">
    <source>
        <dbReference type="EMBL" id="OCX12638.1"/>
    </source>
</evidence>
<keyword evidence="1" id="KW-1133">Transmembrane helix</keyword>